<gene>
    <name evidence="8" type="primary">galT</name>
    <name evidence="11" type="ORF">BBOMB_1250</name>
</gene>
<dbReference type="InterPro" id="IPR005849">
    <property type="entry name" value="GalP_Utransf_N"/>
</dbReference>
<dbReference type="HAMAP" id="MF_00571">
    <property type="entry name" value="GalP_UDP_trans"/>
    <property type="match status" value="1"/>
</dbReference>
<evidence type="ECO:0000313" key="11">
    <source>
        <dbReference type="EMBL" id="KFF31843.1"/>
    </source>
</evidence>
<evidence type="ECO:0000256" key="2">
    <source>
        <dbReference type="ARBA" id="ARBA00004947"/>
    </source>
</evidence>
<comment type="catalytic activity">
    <reaction evidence="1 8">
        <text>alpha-D-galactose 1-phosphate + UDP-alpha-D-glucose = alpha-D-glucose 1-phosphate + UDP-alpha-D-galactose</text>
        <dbReference type="Rhea" id="RHEA:13989"/>
        <dbReference type="ChEBI" id="CHEBI:58336"/>
        <dbReference type="ChEBI" id="CHEBI:58601"/>
        <dbReference type="ChEBI" id="CHEBI:58885"/>
        <dbReference type="ChEBI" id="CHEBI:66914"/>
        <dbReference type="EC" id="2.7.7.12"/>
    </reaction>
</comment>
<evidence type="ECO:0000256" key="3">
    <source>
        <dbReference type="ARBA" id="ARBA00022490"/>
    </source>
</evidence>
<keyword evidence="6 8" id="KW-0299">Galactose metabolism</keyword>
<dbReference type="PANTHER" id="PTHR39191:SF1">
    <property type="entry name" value="DUF4922 DOMAIN-CONTAINING PROTEIN"/>
    <property type="match status" value="1"/>
</dbReference>
<keyword evidence="7 8" id="KW-0119">Carbohydrate metabolism</keyword>
<dbReference type="UniPathway" id="UPA00214"/>
<evidence type="ECO:0000256" key="4">
    <source>
        <dbReference type="ARBA" id="ARBA00022679"/>
    </source>
</evidence>
<evidence type="ECO:0000256" key="6">
    <source>
        <dbReference type="ARBA" id="ARBA00023144"/>
    </source>
</evidence>
<dbReference type="Pfam" id="PF01087">
    <property type="entry name" value="GalP_UDP_transf"/>
    <property type="match status" value="1"/>
</dbReference>
<keyword evidence="3 8" id="KW-0963">Cytoplasm</keyword>
<evidence type="ECO:0000256" key="5">
    <source>
        <dbReference type="ARBA" id="ARBA00022695"/>
    </source>
</evidence>
<evidence type="ECO:0000313" key="12">
    <source>
        <dbReference type="Proteomes" id="UP000028730"/>
    </source>
</evidence>
<name>A0A086BPH9_9BIFI</name>
<dbReference type="Proteomes" id="UP000028730">
    <property type="component" value="Unassembled WGS sequence"/>
</dbReference>
<dbReference type="eggNOG" id="COG4468">
    <property type="taxonomic scope" value="Bacteria"/>
</dbReference>
<comment type="pathway">
    <text evidence="2 8">Carbohydrate metabolism; galactose metabolism.</text>
</comment>
<dbReference type="AlphaFoldDB" id="A0A086BPH9"/>
<comment type="similarity">
    <text evidence="8">Belongs to the galactose-1-phosphate uridylyltransferase type 2 family.</text>
</comment>
<comment type="caution">
    <text evidence="11">The sequence shown here is derived from an EMBL/GenBank/DDBJ whole genome shotgun (WGS) entry which is preliminary data.</text>
</comment>
<comment type="subcellular location">
    <subcellularLocation>
        <location evidence="8">Cytoplasm</location>
    </subcellularLocation>
</comment>
<feature type="domain" description="Galactose-1-phosphate uridyl transferase N-terminal" evidence="10">
    <location>
        <begin position="94"/>
        <end position="258"/>
    </location>
</feature>
<proteinExistence type="inferred from homology"/>
<evidence type="ECO:0000259" key="10">
    <source>
        <dbReference type="Pfam" id="PF01087"/>
    </source>
</evidence>
<accession>A0A086BPH9</accession>
<keyword evidence="4 8" id="KW-0808">Transferase</keyword>
<protein>
    <recommendedName>
        <fullName evidence="8">Galactose-1-phosphate uridylyltransferase</fullName>
        <shortName evidence="8">Gal-1-P uridylyltransferase</shortName>
        <ecNumber evidence="8">2.7.7.12</ecNumber>
    </recommendedName>
    <alternativeName>
        <fullName evidence="8">UDP-glucose--hexose-1-phosphate uridylyltransferase</fullName>
    </alternativeName>
</protein>
<dbReference type="PANTHER" id="PTHR39191">
    <property type="entry name" value="GALACTOSE-1-PHOSPHATE URIDYLYLTRANSFERASE"/>
    <property type="match status" value="1"/>
</dbReference>
<dbReference type="GO" id="GO:0006012">
    <property type="term" value="P:galactose metabolic process"/>
    <property type="evidence" value="ECO:0007669"/>
    <property type="project" value="UniProtKB-UniRule"/>
</dbReference>
<keyword evidence="5 8" id="KW-0548">Nucleotidyltransferase</keyword>
<evidence type="ECO:0000256" key="8">
    <source>
        <dbReference type="HAMAP-Rule" id="MF_00571"/>
    </source>
</evidence>
<dbReference type="GO" id="GO:0008108">
    <property type="term" value="F:UDP-glucose:hexose-1-phosphate uridylyltransferase activity"/>
    <property type="evidence" value="ECO:0007669"/>
    <property type="project" value="UniProtKB-UniRule"/>
</dbReference>
<organism evidence="11 12">
    <name type="scientific">Bifidobacterium bombi DSM 19703</name>
    <dbReference type="NCBI Taxonomy" id="1341695"/>
    <lineage>
        <taxon>Bacteria</taxon>
        <taxon>Bacillati</taxon>
        <taxon>Actinomycetota</taxon>
        <taxon>Actinomycetes</taxon>
        <taxon>Bifidobacteriales</taxon>
        <taxon>Bifidobacteriaceae</taxon>
        <taxon>Bifidobacterium</taxon>
    </lineage>
</organism>
<feature type="region of interest" description="Disordered" evidence="9">
    <location>
        <begin position="75"/>
        <end position="99"/>
    </location>
</feature>
<dbReference type="EMBL" id="ATLK01000001">
    <property type="protein sequence ID" value="KFF31843.1"/>
    <property type="molecule type" value="Genomic_DNA"/>
</dbReference>
<reference evidence="11 12" key="1">
    <citation type="journal article" date="2014" name="Appl. Environ. Microbiol.">
        <title>Genomic encyclopedia of type strains of the genus Bifidobacterium.</title>
        <authorList>
            <person name="Milani C."/>
            <person name="Lugli G.A."/>
            <person name="Duranti S."/>
            <person name="Turroni F."/>
            <person name="Bottacini F."/>
            <person name="Mangifesta M."/>
            <person name="Sanchez B."/>
            <person name="Viappiani A."/>
            <person name="Mancabelli L."/>
            <person name="Taminiau B."/>
            <person name="Delcenserie V."/>
            <person name="Barrangou R."/>
            <person name="Margolles A."/>
            <person name="van Sinderen D."/>
            <person name="Ventura M."/>
        </authorList>
    </citation>
    <scope>NUCLEOTIDE SEQUENCE [LARGE SCALE GENOMIC DNA]</scope>
    <source>
        <strain evidence="11 12">DSM 19703</strain>
    </source>
</reference>
<dbReference type="OrthoDB" id="2293at2"/>
<keyword evidence="12" id="KW-1185">Reference proteome</keyword>
<evidence type="ECO:0000256" key="9">
    <source>
        <dbReference type="SAM" id="MobiDB-lite"/>
    </source>
</evidence>
<evidence type="ECO:0000256" key="1">
    <source>
        <dbReference type="ARBA" id="ARBA00001107"/>
    </source>
</evidence>
<evidence type="ECO:0000256" key="7">
    <source>
        <dbReference type="ARBA" id="ARBA00023277"/>
    </source>
</evidence>
<dbReference type="STRING" id="1341695.BBOMB_1250"/>
<dbReference type="InterPro" id="IPR000766">
    <property type="entry name" value="GalP_uridyl_Trfase_II"/>
</dbReference>
<sequence length="560" mass="61231">MSRMAMDGVYEAIDALSDFALDRLSLSPDDEVWARNRVLALFALDSYHPTGTKAEGADVDSLLNRLREAAVAAGLLSGDPTSDGGGLTSDGSDRSKRSSARAIDDAAVNGDALDDAVMSCFTASPSVLRSRFKGIESVAAAGPMEAMRWFYDYCSDSTYVKRSRLSRNLRFASHGLIVTINLSKPEFRTMKNAAVGNSVSGGYPKCTICYENEGFAGRDKRTLRTIPVTLGCRRWFWQFSPYGYFDQHGICVNAEHTPMHVDRQTFVNLLDFVDRFPGYFLGCNAALPRIGGSVLAHDHYQGGGELMPMHKAGAWATLRLGPDADNRVLPALPASVVGADSRRVNGCAGPLPQRQAACECVVEILDWPGTAVRVVSRSRAAIVAVSDRIREGWVHYSNPGLAIVCEGPEGRRSAVSPSVVVTERGYEMNLILRNNGVSEEFPQGIFHAHPEFWAVKQEPIGLIEAQGLFVLPGRLKDQLAHIEDALVAGGPLPEAEHEFAFEWDELRDKLGGRADRQGVREAIKDELGDICERILGNTAVFKRKEDTLAFMQSLGFMKND</sequence>
<dbReference type="EC" id="2.7.7.12" evidence="8"/>
<dbReference type="RefSeq" id="WP_044087553.1">
    <property type="nucleotide sequence ID" value="NZ_ATLK01000001.1"/>
</dbReference>
<dbReference type="GO" id="GO:0005737">
    <property type="term" value="C:cytoplasm"/>
    <property type="evidence" value="ECO:0007669"/>
    <property type="project" value="UniProtKB-SubCell"/>
</dbReference>